<dbReference type="SUPFAM" id="SSF46894">
    <property type="entry name" value="C-terminal effector domain of the bipartite response regulators"/>
    <property type="match status" value="1"/>
</dbReference>
<dbReference type="AlphaFoldDB" id="A0A1I4JUH0"/>
<evidence type="ECO:0000313" key="5">
    <source>
        <dbReference type="EMBL" id="SFL70094.1"/>
    </source>
</evidence>
<dbReference type="Proteomes" id="UP000198565">
    <property type="component" value="Unassembled WGS sequence"/>
</dbReference>
<accession>A0A1I4JUH0</accession>
<keyword evidence="2" id="KW-0238">DNA-binding</keyword>
<evidence type="ECO:0000259" key="4">
    <source>
        <dbReference type="PROSITE" id="PS50043"/>
    </source>
</evidence>
<name>A0A1I4JUH0_9BACI</name>
<dbReference type="PROSITE" id="PS00622">
    <property type="entry name" value="HTH_LUXR_1"/>
    <property type="match status" value="1"/>
</dbReference>
<dbReference type="EMBL" id="FOTR01000003">
    <property type="protein sequence ID" value="SFL70094.1"/>
    <property type="molecule type" value="Genomic_DNA"/>
</dbReference>
<dbReference type="Pfam" id="PF00196">
    <property type="entry name" value="GerE"/>
    <property type="match status" value="1"/>
</dbReference>
<dbReference type="SMART" id="SM00421">
    <property type="entry name" value="HTH_LUXR"/>
    <property type="match status" value="1"/>
</dbReference>
<organism evidence="5 6">
    <name type="scientific">Gracilibacillus orientalis</name>
    <dbReference type="NCBI Taxonomy" id="334253"/>
    <lineage>
        <taxon>Bacteria</taxon>
        <taxon>Bacillati</taxon>
        <taxon>Bacillota</taxon>
        <taxon>Bacilli</taxon>
        <taxon>Bacillales</taxon>
        <taxon>Bacillaceae</taxon>
        <taxon>Gracilibacillus</taxon>
    </lineage>
</organism>
<evidence type="ECO:0000256" key="2">
    <source>
        <dbReference type="ARBA" id="ARBA00023125"/>
    </source>
</evidence>
<dbReference type="PANTHER" id="PTHR44688:SF16">
    <property type="entry name" value="DNA-BINDING TRANSCRIPTIONAL ACTIVATOR DEVR_DOSR"/>
    <property type="match status" value="1"/>
</dbReference>
<dbReference type="PANTHER" id="PTHR44688">
    <property type="entry name" value="DNA-BINDING TRANSCRIPTIONAL ACTIVATOR DEVR_DOSR"/>
    <property type="match status" value="1"/>
</dbReference>
<dbReference type="InterPro" id="IPR036388">
    <property type="entry name" value="WH-like_DNA-bd_sf"/>
</dbReference>
<proteinExistence type="predicted"/>
<evidence type="ECO:0000256" key="1">
    <source>
        <dbReference type="ARBA" id="ARBA00023015"/>
    </source>
</evidence>
<dbReference type="PRINTS" id="PR00038">
    <property type="entry name" value="HTHLUXR"/>
</dbReference>
<feature type="domain" description="HTH luxR-type" evidence="4">
    <location>
        <begin position="256"/>
        <end position="318"/>
    </location>
</feature>
<evidence type="ECO:0000313" key="6">
    <source>
        <dbReference type="Proteomes" id="UP000198565"/>
    </source>
</evidence>
<sequence length="318" mass="36674">MLGGNVLRKRIRDHLFAICSFDAACIRTVDPNNLLTTGAFTDESVEAIHQQLFENEYLEQDIHSHQELVNALLPVQLLHDKPSRRLDEILLPAGFRDEMRIAFVVNDTCYGFASLFRKNMSFSNDEVQKITKHVKKIAQMMRSHMEKAPQMSFNESIKPMIIFSERLDILFQNSEGEQWLQELCTEEAISTDRLPRSIRAVAYQMLSEQTTHHRTIMKTQAAQIYAMEASLLTGNDEANVLMVMRVPMSEEARFSHLVTCYRLTSKESQILEHVWKGHSTKEIAQQLSISPYTVQDHLKSIFSKTNMNSRSKLIQLLR</sequence>
<evidence type="ECO:0000256" key="3">
    <source>
        <dbReference type="ARBA" id="ARBA00023163"/>
    </source>
</evidence>
<gene>
    <name evidence="5" type="ORF">SAMN04487943_103173</name>
</gene>
<reference evidence="6" key="1">
    <citation type="submission" date="2016-10" db="EMBL/GenBank/DDBJ databases">
        <authorList>
            <person name="Varghese N."/>
            <person name="Submissions S."/>
        </authorList>
    </citation>
    <scope>NUCLEOTIDE SEQUENCE [LARGE SCALE GENOMIC DNA]</scope>
    <source>
        <strain evidence="6">CGMCC 1.4250</strain>
    </source>
</reference>
<keyword evidence="1" id="KW-0805">Transcription regulation</keyword>
<dbReference type="CDD" id="cd06170">
    <property type="entry name" value="LuxR_C_like"/>
    <property type="match status" value="1"/>
</dbReference>
<dbReference type="PROSITE" id="PS50043">
    <property type="entry name" value="HTH_LUXR_2"/>
    <property type="match status" value="1"/>
</dbReference>
<dbReference type="InterPro" id="IPR000792">
    <property type="entry name" value="Tscrpt_reg_LuxR_C"/>
</dbReference>
<dbReference type="GO" id="GO:0003677">
    <property type="term" value="F:DNA binding"/>
    <property type="evidence" value="ECO:0007669"/>
    <property type="project" value="UniProtKB-KW"/>
</dbReference>
<protein>
    <submittedName>
        <fullName evidence="5">Regulatory protein, luxR family</fullName>
    </submittedName>
</protein>
<dbReference type="Gene3D" id="1.10.10.10">
    <property type="entry name" value="Winged helix-like DNA-binding domain superfamily/Winged helix DNA-binding domain"/>
    <property type="match status" value="1"/>
</dbReference>
<keyword evidence="6" id="KW-1185">Reference proteome</keyword>
<dbReference type="GO" id="GO:0006355">
    <property type="term" value="P:regulation of DNA-templated transcription"/>
    <property type="evidence" value="ECO:0007669"/>
    <property type="project" value="InterPro"/>
</dbReference>
<dbReference type="InterPro" id="IPR016032">
    <property type="entry name" value="Sig_transdc_resp-reg_C-effctor"/>
</dbReference>
<dbReference type="STRING" id="334253.SAMN04487943_103173"/>
<keyword evidence="3" id="KW-0804">Transcription</keyword>